<feature type="active site" evidence="2">
    <location>
        <position position="382"/>
    </location>
</feature>
<accession>A0A182Q5M1</accession>
<feature type="active site" evidence="2">
    <location>
        <position position="323"/>
    </location>
</feature>
<dbReference type="SUPFAM" id="SSF81296">
    <property type="entry name" value="E set domains"/>
    <property type="match status" value="1"/>
</dbReference>
<name>A0A182Q5M1_9DIPT</name>
<evidence type="ECO:0000313" key="7">
    <source>
        <dbReference type="Proteomes" id="UP000075886"/>
    </source>
</evidence>
<evidence type="ECO:0000256" key="4">
    <source>
        <dbReference type="SAM" id="MobiDB-lite"/>
    </source>
</evidence>
<reference evidence="6" key="2">
    <citation type="submission" date="2020-05" db="UniProtKB">
        <authorList>
            <consortium name="EnsemblMetazoa"/>
        </authorList>
    </citation>
    <scope>IDENTIFICATION</scope>
    <source>
        <strain evidence="6">FAR1</strain>
    </source>
</reference>
<feature type="region of interest" description="Disordered" evidence="4">
    <location>
        <begin position="1"/>
        <end position="22"/>
    </location>
</feature>
<feature type="binding site" evidence="3">
    <location>
        <position position="446"/>
    </location>
    <ligand>
        <name>Ca(2+)</name>
        <dbReference type="ChEBI" id="CHEBI:29108"/>
    </ligand>
</feature>
<dbReference type="PIRSF" id="PIRSF000459">
    <property type="entry name" value="TGM_EBP42"/>
    <property type="match status" value="1"/>
</dbReference>
<evidence type="ECO:0000256" key="2">
    <source>
        <dbReference type="PIRSR" id="PIRSR000459-1"/>
    </source>
</evidence>
<evidence type="ECO:0000256" key="3">
    <source>
        <dbReference type="PIRSR" id="PIRSR000459-2"/>
    </source>
</evidence>
<keyword evidence="3" id="KW-0479">Metal-binding</keyword>
<dbReference type="InterPro" id="IPR036985">
    <property type="entry name" value="Transglutaminase-like_sf"/>
</dbReference>
<protein>
    <recommendedName>
        <fullName evidence="5">Transglutaminase-like domain-containing protein</fullName>
    </recommendedName>
</protein>
<dbReference type="EnsemblMetazoa" id="AFAF003526-RA">
    <property type="protein sequence ID" value="AFAF003526-PA"/>
    <property type="gene ID" value="AFAF003526"/>
</dbReference>
<dbReference type="PANTHER" id="PTHR11590:SF69">
    <property type="entry name" value="RE08173P"/>
    <property type="match status" value="1"/>
</dbReference>
<dbReference type="InterPro" id="IPR002931">
    <property type="entry name" value="Transglutaminase-like"/>
</dbReference>
<dbReference type="InterPro" id="IPR013783">
    <property type="entry name" value="Ig-like_fold"/>
</dbReference>
<dbReference type="InterPro" id="IPR014756">
    <property type="entry name" value="Ig_E-set"/>
</dbReference>
<dbReference type="FunFam" id="3.90.260.10:FF:000002">
    <property type="entry name" value="Erythrocyte membrane protein band 4.2"/>
    <property type="match status" value="1"/>
</dbReference>
<dbReference type="VEuPathDB" id="VectorBase:AFAF003526"/>
<keyword evidence="7" id="KW-1185">Reference proteome</keyword>
<dbReference type="PANTHER" id="PTHR11590">
    <property type="entry name" value="PROTEIN-GLUTAMINE GAMMA-GLUTAMYLTRANSFERASE"/>
    <property type="match status" value="1"/>
</dbReference>
<dbReference type="SMART" id="SM00460">
    <property type="entry name" value="TGc"/>
    <property type="match status" value="1"/>
</dbReference>
<dbReference type="Pfam" id="PF01841">
    <property type="entry name" value="Transglut_core"/>
    <property type="match status" value="1"/>
</dbReference>
<dbReference type="GO" id="GO:0046872">
    <property type="term" value="F:metal ion binding"/>
    <property type="evidence" value="ECO:0007669"/>
    <property type="project" value="UniProtKB-KW"/>
</dbReference>
<dbReference type="EMBL" id="AXCN02000839">
    <property type="status" value="NOT_ANNOTATED_CDS"/>
    <property type="molecule type" value="Genomic_DNA"/>
</dbReference>
<dbReference type="InterPro" id="IPR038765">
    <property type="entry name" value="Papain-like_cys_pep_sf"/>
</dbReference>
<dbReference type="InterPro" id="IPR036238">
    <property type="entry name" value="Transglutaminase_C_sf"/>
</dbReference>
<dbReference type="AlphaFoldDB" id="A0A182Q5M1"/>
<dbReference type="Pfam" id="PF00868">
    <property type="entry name" value="Transglut_N"/>
    <property type="match status" value="1"/>
</dbReference>
<dbReference type="InterPro" id="IPR008958">
    <property type="entry name" value="Transglutaminase_C"/>
</dbReference>
<reference evidence="7" key="1">
    <citation type="submission" date="2014-01" db="EMBL/GenBank/DDBJ databases">
        <title>The Genome Sequence of Anopheles farauti FAR1 (V2).</title>
        <authorList>
            <consortium name="The Broad Institute Genomics Platform"/>
            <person name="Neafsey D.E."/>
            <person name="Besansky N."/>
            <person name="Howell P."/>
            <person name="Walton C."/>
            <person name="Young S.K."/>
            <person name="Zeng Q."/>
            <person name="Gargeya S."/>
            <person name="Fitzgerald M."/>
            <person name="Haas B."/>
            <person name="Abouelleil A."/>
            <person name="Allen A.W."/>
            <person name="Alvarado L."/>
            <person name="Arachchi H.M."/>
            <person name="Berlin A.M."/>
            <person name="Chapman S.B."/>
            <person name="Gainer-Dewar J."/>
            <person name="Goldberg J."/>
            <person name="Griggs A."/>
            <person name="Gujja S."/>
            <person name="Hansen M."/>
            <person name="Howarth C."/>
            <person name="Imamovic A."/>
            <person name="Ireland A."/>
            <person name="Larimer J."/>
            <person name="McCowan C."/>
            <person name="Murphy C."/>
            <person name="Pearson M."/>
            <person name="Poon T.W."/>
            <person name="Priest M."/>
            <person name="Roberts A."/>
            <person name="Saif S."/>
            <person name="Shea T."/>
            <person name="Sisk P."/>
            <person name="Sykes S."/>
            <person name="Wortman J."/>
            <person name="Nusbaum C."/>
            <person name="Birren B."/>
        </authorList>
    </citation>
    <scope>NUCLEOTIDE SEQUENCE [LARGE SCALE GENOMIC DNA]</scope>
    <source>
        <strain evidence="7">FAR1</strain>
    </source>
</reference>
<sequence>MASKPKPKSYKIWPPRKASGNRSVKEPLCVESVDLCFQENGAAFHTASYEMMMKPRPTKRPRQLVVRRGAPFLVRLICNRHLEPTADTMVLVLSVLPFNSETVCFGNGTETYVLVHANDGGNGGPAEQPADEWGAVLMGSQNKPKGKVELTVSITTPSYSPIARWNMAVHCRLDTTDAKTEFMLKEPIYLLYNPWCKEDAVYMEDEASRKEYVLDDSTMICKPSAQGPRMTSWFLGQYEASVLDCVLYIISEVGNVQSALSGNPVLVTRALSGALNSASGFGVLQGNWSGNYENGTPPMSWSGSVKILQEFFETKETVQFGQCWVYSGLFATVCRSIGIPARVITNFESAGDHDASLSIDYFLDDTDTVTSDMSVDSIWNYHVWIEGWMRRKDLQNSDFDGWQVLDATPQQISDGMYKCGPCPVGAIRLGHVHVPYDGEFIYAEVNADVIYWSIGNDQNPPKPLQIKTDQIGRDMSTKAVGSGQREDVTAQYKYPEGSPEERDVMKTAMKFSCQRFCSAGLAKRLLGNMVSEVSADEDSITLHLKSSEELVLGSTFQIELTVTNRSAVGEVEVTGNLILKDSDYTGRLTETLKKLPFAMKLEAQETKSMVVPLDYKEYSQTAKNKTNLKATCMADVKGCNRTVFTMATFHLSPPAIELTPIEHSVAGPLAVQVDMRNPLPVPLTGGRFVVEGSRFTDPIEKLYDFIPVDGTVQFIYPINLSHKGKMVISASFISNELKNVHGDVTLNIP</sequence>
<feature type="binding site" evidence="3">
    <location>
        <position position="448"/>
    </location>
    <ligand>
        <name>Ca(2+)</name>
        <dbReference type="ChEBI" id="CHEBI:29108"/>
    </ligand>
</feature>
<feature type="active site" evidence="2">
    <location>
        <position position="406"/>
    </location>
</feature>
<feature type="domain" description="Transglutaminase-like" evidence="5">
    <location>
        <begin position="315"/>
        <end position="409"/>
    </location>
</feature>
<proteinExistence type="inferred from homology"/>
<dbReference type="STRING" id="69004.A0A182Q5M1"/>
<evidence type="ECO:0000313" key="6">
    <source>
        <dbReference type="EnsemblMetazoa" id="AFAF003526-PA"/>
    </source>
</evidence>
<dbReference type="SUPFAM" id="SSF54001">
    <property type="entry name" value="Cysteine proteinases"/>
    <property type="match status" value="1"/>
</dbReference>
<organism evidence="6 7">
    <name type="scientific">Anopheles farauti</name>
    <dbReference type="NCBI Taxonomy" id="69004"/>
    <lineage>
        <taxon>Eukaryota</taxon>
        <taxon>Metazoa</taxon>
        <taxon>Ecdysozoa</taxon>
        <taxon>Arthropoda</taxon>
        <taxon>Hexapoda</taxon>
        <taxon>Insecta</taxon>
        <taxon>Pterygota</taxon>
        <taxon>Neoptera</taxon>
        <taxon>Endopterygota</taxon>
        <taxon>Diptera</taxon>
        <taxon>Nematocera</taxon>
        <taxon>Culicoidea</taxon>
        <taxon>Culicidae</taxon>
        <taxon>Anophelinae</taxon>
        <taxon>Anopheles</taxon>
    </lineage>
</organism>
<dbReference type="Gene3D" id="2.60.40.10">
    <property type="entry name" value="Immunoglobulins"/>
    <property type="match status" value="3"/>
</dbReference>
<evidence type="ECO:0000259" key="5">
    <source>
        <dbReference type="SMART" id="SM00460"/>
    </source>
</evidence>
<dbReference type="InterPro" id="IPR050779">
    <property type="entry name" value="Transglutaminase"/>
</dbReference>
<evidence type="ECO:0000256" key="1">
    <source>
        <dbReference type="ARBA" id="ARBA00005968"/>
    </source>
</evidence>
<dbReference type="Gene3D" id="3.90.260.10">
    <property type="entry name" value="Transglutaminase-like"/>
    <property type="match status" value="1"/>
</dbReference>
<dbReference type="GO" id="GO:0003810">
    <property type="term" value="F:protein-glutamine gamma-glutamyltransferase activity"/>
    <property type="evidence" value="ECO:0007669"/>
    <property type="project" value="InterPro"/>
</dbReference>
<dbReference type="Pfam" id="PF00927">
    <property type="entry name" value="Transglut_C"/>
    <property type="match status" value="1"/>
</dbReference>
<feature type="binding site" evidence="3">
    <location>
        <position position="496"/>
    </location>
    <ligand>
        <name>Ca(2+)</name>
        <dbReference type="ChEBI" id="CHEBI:29108"/>
    </ligand>
</feature>
<dbReference type="InterPro" id="IPR001102">
    <property type="entry name" value="Transglutaminase_N"/>
</dbReference>
<dbReference type="Proteomes" id="UP000075886">
    <property type="component" value="Unassembled WGS sequence"/>
</dbReference>
<dbReference type="SUPFAM" id="SSF49309">
    <property type="entry name" value="Transglutaminase, two C-terminal domains"/>
    <property type="match status" value="2"/>
</dbReference>
<comment type="similarity">
    <text evidence="1">Belongs to the transglutaminase superfamily. Transglutaminase family.</text>
</comment>
<keyword evidence="3" id="KW-0106">Calcium</keyword>
<dbReference type="InterPro" id="IPR023608">
    <property type="entry name" value="Transglutaminase_animal"/>
</dbReference>
<feature type="binding site" evidence="3">
    <location>
        <position position="501"/>
    </location>
    <ligand>
        <name>Ca(2+)</name>
        <dbReference type="ChEBI" id="CHEBI:29108"/>
    </ligand>
</feature>
<comment type="cofactor">
    <cofactor evidence="3">
        <name>Ca(2+)</name>
        <dbReference type="ChEBI" id="CHEBI:29108"/>
    </cofactor>
    <text evidence="3">Binds 1 Ca(2+) ion per subunit.</text>
</comment>